<organism evidence="3 4">
    <name type="scientific">Propionispora hippei DSM 15287</name>
    <dbReference type="NCBI Taxonomy" id="1123003"/>
    <lineage>
        <taxon>Bacteria</taxon>
        <taxon>Bacillati</taxon>
        <taxon>Bacillota</taxon>
        <taxon>Negativicutes</taxon>
        <taxon>Selenomonadales</taxon>
        <taxon>Sporomusaceae</taxon>
        <taxon>Propionispora</taxon>
    </lineage>
</organism>
<feature type="transmembrane region" description="Helical" evidence="2">
    <location>
        <begin position="97"/>
        <end position="121"/>
    </location>
</feature>
<evidence type="ECO:0000256" key="1">
    <source>
        <dbReference type="ARBA" id="ARBA00022448"/>
    </source>
</evidence>
<sequence length="314" mass="34270">MDTGVRLLYFAADLLLPLVAGYLCCRRGWLSERVIDRIVSFNIVVVSTLLAALSFWGLTLDAGLVWLPVLGVGVSLIPGLLAYYRSGRKYGSELDQGSYLLAAALSNMGTVGGLCVFFMYGETGFAYTQLMTMFFNVVVFAVCFPLAQYYYLKGQSAAKPVICWSAVLFSRNQLPVVGLLAGMGLTLGGLSKPVAVSEFFSVLIHFGAWTALLPVGFSINFGEMKKYYVDILDLIPIKFVVTPLVIYWLAQVTIGDTVADHTALVLASTPPAINSVLTAKIHNLNVDIAMASFVVLTVLFLGVVYPVLFFWIMY</sequence>
<gene>
    <name evidence="3" type="ORF">SAMN02745170_03501</name>
</gene>
<evidence type="ECO:0000256" key="2">
    <source>
        <dbReference type="SAM" id="Phobius"/>
    </source>
</evidence>
<feature type="transmembrane region" description="Helical" evidence="2">
    <location>
        <begin position="6"/>
        <end position="25"/>
    </location>
</feature>
<feature type="transmembrane region" description="Helical" evidence="2">
    <location>
        <begin position="199"/>
        <end position="219"/>
    </location>
</feature>
<protein>
    <submittedName>
        <fullName evidence="3">Uncharacterized protein</fullName>
    </submittedName>
</protein>
<dbReference type="AlphaFoldDB" id="A0A1M6MPY3"/>
<feature type="transmembrane region" description="Helical" evidence="2">
    <location>
        <begin position="37"/>
        <end position="58"/>
    </location>
</feature>
<dbReference type="OrthoDB" id="1622577at2"/>
<feature type="transmembrane region" description="Helical" evidence="2">
    <location>
        <begin position="64"/>
        <end position="85"/>
    </location>
</feature>
<dbReference type="PANTHER" id="PTHR36838:SF3">
    <property type="entry name" value="TRANSPORTER AUXIN EFFLUX CARRIER EC FAMILY"/>
    <property type="match status" value="1"/>
</dbReference>
<keyword evidence="4" id="KW-1185">Reference proteome</keyword>
<name>A0A1M6MPY3_9FIRM</name>
<dbReference type="PANTHER" id="PTHR36838">
    <property type="entry name" value="AUXIN EFFLUX CARRIER FAMILY PROTEIN"/>
    <property type="match status" value="1"/>
</dbReference>
<dbReference type="EMBL" id="FQZD01000043">
    <property type="protein sequence ID" value="SHJ85353.1"/>
    <property type="molecule type" value="Genomic_DNA"/>
</dbReference>
<accession>A0A1M6MPY3</accession>
<keyword evidence="2" id="KW-1133">Transmembrane helix</keyword>
<feature type="transmembrane region" description="Helical" evidence="2">
    <location>
        <begin position="288"/>
        <end position="312"/>
    </location>
</feature>
<feature type="transmembrane region" description="Helical" evidence="2">
    <location>
        <begin position="133"/>
        <end position="152"/>
    </location>
</feature>
<reference evidence="3 4" key="1">
    <citation type="submission" date="2016-11" db="EMBL/GenBank/DDBJ databases">
        <authorList>
            <person name="Varghese N."/>
            <person name="Submissions S."/>
        </authorList>
    </citation>
    <scope>NUCLEOTIDE SEQUENCE [LARGE SCALE GENOMIC DNA]</scope>
    <source>
        <strain evidence="3 4">DSM 15287</strain>
    </source>
</reference>
<feature type="transmembrane region" description="Helical" evidence="2">
    <location>
        <begin position="164"/>
        <end position="187"/>
    </location>
</feature>
<evidence type="ECO:0000313" key="3">
    <source>
        <dbReference type="EMBL" id="SHJ85353.1"/>
    </source>
</evidence>
<keyword evidence="1" id="KW-0813">Transport</keyword>
<dbReference type="Proteomes" id="UP000322917">
    <property type="component" value="Unassembled WGS sequence"/>
</dbReference>
<evidence type="ECO:0000313" key="4">
    <source>
        <dbReference type="Proteomes" id="UP000322917"/>
    </source>
</evidence>
<keyword evidence="2" id="KW-0472">Membrane</keyword>
<proteinExistence type="predicted"/>
<keyword evidence="2" id="KW-0812">Transmembrane</keyword>
<feature type="transmembrane region" description="Helical" evidence="2">
    <location>
        <begin position="231"/>
        <end position="250"/>
    </location>
</feature>
<dbReference type="RefSeq" id="WP_149736079.1">
    <property type="nucleotide sequence ID" value="NZ_FQZD01000043.1"/>
</dbReference>